<sequence length="155" mass="18215">MGRPRAGRYTAYCGLYCRDCIPSRSELFEKMRILEKALMESGFANYAERKAEKYPIYREFPVFMELLEEMQRLECTVPCREGPCSQTGCAQDCRVRKCAVEKGFEGCWECEDFRSCELLAPLKEFHPGLENNLEMIKKYGMDGWSEKRGKHYRWS</sequence>
<proteinExistence type="predicted"/>
<evidence type="ECO:0000313" key="1">
    <source>
        <dbReference type="EMBL" id="HEL65080.1"/>
    </source>
</evidence>
<organism evidence="1">
    <name type="scientific">Ammonifex degensii</name>
    <dbReference type="NCBI Taxonomy" id="42838"/>
    <lineage>
        <taxon>Bacteria</taxon>
        <taxon>Bacillati</taxon>
        <taxon>Bacillota</taxon>
        <taxon>Clostridia</taxon>
        <taxon>Thermoanaerobacterales</taxon>
        <taxon>Thermoanaerobacteraceae</taxon>
        <taxon>Ammonifex</taxon>
    </lineage>
</organism>
<comment type="caution">
    <text evidence="1">The sequence shown here is derived from an EMBL/GenBank/DDBJ whole genome shotgun (WGS) entry which is preliminary data.</text>
</comment>
<gene>
    <name evidence="1" type="ORF">ENQ34_00140</name>
</gene>
<dbReference type="InterPro" id="IPR024227">
    <property type="entry name" value="DUF3795"/>
</dbReference>
<protein>
    <submittedName>
        <fullName evidence="1">DUF3795 domain-containing protein</fullName>
    </submittedName>
</protein>
<reference evidence="1" key="1">
    <citation type="journal article" date="2020" name="mSystems">
        <title>Genome- and Community-Level Interaction Insights into Carbon Utilization and Element Cycling Functions of Hydrothermarchaeota in Hydrothermal Sediment.</title>
        <authorList>
            <person name="Zhou Z."/>
            <person name="Liu Y."/>
            <person name="Xu W."/>
            <person name="Pan J."/>
            <person name="Luo Z.H."/>
            <person name="Li M."/>
        </authorList>
    </citation>
    <scope>NUCLEOTIDE SEQUENCE [LARGE SCALE GENOMIC DNA]</scope>
    <source>
        <strain evidence="1">SpSt-300</strain>
    </source>
</reference>
<dbReference type="AlphaFoldDB" id="A0A7C2IV55"/>
<dbReference type="Pfam" id="PF12675">
    <property type="entry name" value="DUF3795"/>
    <property type="match status" value="1"/>
</dbReference>
<dbReference type="EMBL" id="DSMU01000008">
    <property type="protein sequence ID" value="HEL65080.1"/>
    <property type="molecule type" value="Genomic_DNA"/>
</dbReference>
<name>A0A7C2IV55_9THEO</name>
<accession>A0A7C2IV55</accession>